<dbReference type="InterPro" id="IPR007554">
    <property type="entry name" value="Glycerophosphate_synth"/>
</dbReference>
<dbReference type="EMBL" id="CP091139">
    <property type="protein sequence ID" value="UUT35744.1"/>
    <property type="molecule type" value="Genomic_DNA"/>
</dbReference>
<dbReference type="Pfam" id="PF04464">
    <property type="entry name" value="Glyphos_transf"/>
    <property type="match status" value="1"/>
</dbReference>
<dbReference type="InterPro" id="IPR051612">
    <property type="entry name" value="Teichoic_Acid_Biosynth"/>
</dbReference>
<evidence type="ECO:0000313" key="2">
    <source>
        <dbReference type="Proteomes" id="UP001054811"/>
    </source>
</evidence>
<protein>
    <submittedName>
        <fullName evidence="1">CDP-glycerol glycerophosphotransferase family protein</fullName>
    </submittedName>
</protein>
<dbReference type="RefSeq" id="WP_259612363.1">
    <property type="nucleotide sequence ID" value="NZ_CP091139.2"/>
</dbReference>
<dbReference type="Gene3D" id="3.40.50.12580">
    <property type="match status" value="1"/>
</dbReference>
<accession>A0ABY5NKU9</accession>
<dbReference type="SUPFAM" id="SSF53756">
    <property type="entry name" value="UDP-Glycosyltransferase/glycogen phosphorylase"/>
    <property type="match status" value="1"/>
</dbReference>
<name>A0ABY5NKU9_9MICO</name>
<sequence>MRTAWGAMPLVPEKFSRAWVFIDRDVDANDSAEILYKWVAQNHPEINSWFAIRRDSADWARLEAEGVRLVDYGSPEFARLLLSAEHVASSHADRFITNPIPKRLGRYAWTFTFLQHGVIKGDISDWLNPKPISTFITSTQGEYDYIVGRSAFRYGAKETRLAGLPRFDALLRQDAAVPDEERDMVLVMPTWRDYLVTGMVGSSRGRGAVDGFADTPYAQQLAAFFRSPRLAEAARRTGSQVVFMPHPNMHAYLDRFDLPADVRVVSYDDVDVREMIVRARVLVTDYSSTAFNMAYIQRPIVYFQFDRDEYFTSHTERPAYFDYERDGFGPVTTEADAAVAAVDDALSGTLDGVYAERMRLTFPVRDGQNCRRVFEAMLEARRVRPAEERLTAAPNDSWTVDVAG</sequence>
<gene>
    <name evidence="1" type="ORF">L2X98_21210</name>
</gene>
<keyword evidence="2" id="KW-1185">Reference proteome</keyword>
<dbReference type="PANTHER" id="PTHR37316:SF3">
    <property type="entry name" value="TEICHOIC ACID GLYCEROL-PHOSPHATE TRANSFERASE"/>
    <property type="match status" value="1"/>
</dbReference>
<dbReference type="InterPro" id="IPR043148">
    <property type="entry name" value="TagF_C"/>
</dbReference>
<reference evidence="1" key="1">
    <citation type="submission" date="2022-01" db="EMBL/GenBank/DDBJ databases">
        <title>Microbacterium eymi and Microbacterium rhizovicinus sp. nov., isolated from the rhizospheric soil of Elymus tsukushiensis, a plant native to the Dokdo Islands, Republic of Korea.</title>
        <authorList>
            <person name="Hwang Y.J."/>
        </authorList>
    </citation>
    <scope>NUCLEOTIDE SEQUENCE</scope>
    <source>
        <strain evidence="1">KUDC0405</strain>
    </source>
</reference>
<organism evidence="1 2">
    <name type="scientific">Microbacterium elymi</name>
    <dbReference type="NCBI Taxonomy" id="2909587"/>
    <lineage>
        <taxon>Bacteria</taxon>
        <taxon>Bacillati</taxon>
        <taxon>Actinomycetota</taxon>
        <taxon>Actinomycetes</taxon>
        <taxon>Micrococcales</taxon>
        <taxon>Microbacteriaceae</taxon>
        <taxon>Microbacterium</taxon>
    </lineage>
</organism>
<proteinExistence type="predicted"/>
<dbReference type="Proteomes" id="UP001054811">
    <property type="component" value="Chromosome"/>
</dbReference>
<dbReference type="PANTHER" id="PTHR37316">
    <property type="entry name" value="TEICHOIC ACID GLYCEROL-PHOSPHATE PRIMASE"/>
    <property type="match status" value="1"/>
</dbReference>
<evidence type="ECO:0000313" key="1">
    <source>
        <dbReference type="EMBL" id="UUT35744.1"/>
    </source>
</evidence>